<evidence type="ECO:0000259" key="3">
    <source>
        <dbReference type="Pfam" id="PF01494"/>
    </source>
</evidence>
<dbReference type="NCBIfam" id="NF004833">
    <property type="entry name" value="PRK06185.1-1"/>
    <property type="match status" value="1"/>
</dbReference>
<reference evidence="4 5" key="1">
    <citation type="submission" date="2018-12" db="EMBL/GenBank/DDBJ databases">
        <authorList>
            <person name="Li F."/>
        </authorList>
    </citation>
    <scope>NUCLEOTIDE SEQUENCE [LARGE SCALE GENOMIC DNA]</scope>
    <source>
        <strain evidence="4 5">11W25H-1</strain>
    </source>
</reference>
<evidence type="ECO:0000256" key="2">
    <source>
        <dbReference type="SAM" id="MobiDB-lite"/>
    </source>
</evidence>
<proteinExistence type="predicted"/>
<dbReference type="SUPFAM" id="SSF51905">
    <property type="entry name" value="FAD/NAD(P)-binding domain"/>
    <property type="match status" value="1"/>
</dbReference>
<dbReference type="OrthoDB" id="9791689at2"/>
<gene>
    <name evidence="4" type="ORF">ELQ90_09910</name>
</gene>
<dbReference type="Proteomes" id="UP000288547">
    <property type="component" value="Unassembled WGS sequence"/>
</dbReference>
<accession>A0A3S5CEK5</accession>
<dbReference type="Gene3D" id="3.50.50.60">
    <property type="entry name" value="FAD/NAD(P)-binding domain"/>
    <property type="match status" value="2"/>
</dbReference>
<dbReference type="InterPro" id="IPR002938">
    <property type="entry name" value="FAD-bd"/>
</dbReference>
<evidence type="ECO:0000313" key="4">
    <source>
        <dbReference type="EMBL" id="RWZ51098.1"/>
    </source>
</evidence>
<sequence length="561" mass="59885">MTNSSSAIPEGPLDVCSSVARLGPPRCTALGCDRVDARGGIARGNRRAHRRRVPRVRRHRRSARFVLAAHRRRGRRAQRVATGARPGAPAAHRNPGPTLVGVLKLRHSCSDGAGRTASRADAMMAGEQHDRHERTTCVVVGGGPAGIVTALLLARAGVEVTVLEKHGDFLRDFRGDTVHPSTLRLLDELGLFPAFDAVAHSRIERVRLPTASGEQVTVADFTRLPLAHPYVAMAPQWDLLSLLAEAGAREPAFRLEMNAEVTGLLRGGRDGTRVTGVRYSTPVGEHELRADVTIAADGRWSVARAAAGLAVREFPMNIDVWWFRIPTARGIGAALLPRSAGGRPFIVIPRNGYAQVAHLIPKGADASLRARGIEALRADLALAVPELADAVGAVSFDDVKMLDVRLSRVRRWYTSGFLCIGDAAHAMSPMGGVGINLAVQDGVATARLLAGPLLSRTLSDRRVAAVERRRRLPTVLTQALQRAMHVPLGRMLRTGSALRAPAPLLALLRIAPALAVVPAAIVGVGVRPERAPAFARRSPPGAGTDGAPRDYPGRDGQTAEE</sequence>
<feature type="domain" description="FAD-binding" evidence="3">
    <location>
        <begin position="135"/>
        <end position="460"/>
    </location>
</feature>
<dbReference type="AlphaFoldDB" id="A0A3S5CEK5"/>
<dbReference type="PRINTS" id="PR00420">
    <property type="entry name" value="RNGMNOXGNASE"/>
</dbReference>
<evidence type="ECO:0000256" key="1">
    <source>
        <dbReference type="ARBA" id="ARBA00023002"/>
    </source>
</evidence>
<name>A0A3S5CEK5_9MICO</name>
<keyword evidence="1" id="KW-0560">Oxidoreductase</keyword>
<comment type="caution">
    <text evidence="4">The sequence shown here is derived from an EMBL/GenBank/DDBJ whole genome shotgun (WGS) entry which is preliminary data.</text>
</comment>
<feature type="region of interest" description="Disordered" evidence="2">
    <location>
        <begin position="72"/>
        <end position="96"/>
    </location>
</feature>
<dbReference type="InterPro" id="IPR036188">
    <property type="entry name" value="FAD/NAD-bd_sf"/>
</dbReference>
<feature type="region of interest" description="Disordered" evidence="2">
    <location>
        <begin position="532"/>
        <end position="561"/>
    </location>
</feature>
<dbReference type="PANTHER" id="PTHR43476:SF5">
    <property type="entry name" value="FAD-DEPENDENT MONOOXYGENASE"/>
    <property type="match status" value="1"/>
</dbReference>
<dbReference type="Pfam" id="PF01494">
    <property type="entry name" value="FAD_binding_3"/>
    <property type="match status" value="1"/>
</dbReference>
<organism evidence="4 5">
    <name type="scientific">Labedella phragmitis</name>
    <dbReference type="NCBI Taxonomy" id="2498849"/>
    <lineage>
        <taxon>Bacteria</taxon>
        <taxon>Bacillati</taxon>
        <taxon>Actinomycetota</taxon>
        <taxon>Actinomycetes</taxon>
        <taxon>Micrococcales</taxon>
        <taxon>Microbacteriaceae</taxon>
        <taxon>Labedella</taxon>
    </lineage>
</organism>
<dbReference type="GO" id="GO:0071949">
    <property type="term" value="F:FAD binding"/>
    <property type="evidence" value="ECO:0007669"/>
    <property type="project" value="InterPro"/>
</dbReference>
<protein>
    <submittedName>
        <fullName evidence="4">FAD-dependent oxidoreductase</fullName>
    </submittedName>
</protein>
<evidence type="ECO:0000313" key="5">
    <source>
        <dbReference type="Proteomes" id="UP000288547"/>
    </source>
</evidence>
<dbReference type="EMBL" id="RZNB01000003">
    <property type="protein sequence ID" value="RWZ51098.1"/>
    <property type="molecule type" value="Genomic_DNA"/>
</dbReference>
<dbReference type="GO" id="GO:0016491">
    <property type="term" value="F:oxidoreductase activity"/>
    <property type="evidence" value="ECO:0007669"/>
    <property type="project" value="UniProtKB-KW"/>
</dbReference>
<dbReference type="PANTHER" id="PTHR43476">
    <property type="entry name" value="3-(3-HYDROXY-PHENYL)PROPIONATE/3-HYDROXYCINNAMIC ACID HYDROXYLASE"/>
    <property type="match status" value="1"/>
</dbReference>
<dbReference type="InterPro" id="IPR050631">
    <property type="entry name" value="PheA/TfdB_FAD_monoxygenase"/>
</dbReference>
<keyword evidence="5" id="KW-1185">Reference proteome</keyword>